<evidence type="ECO:0000259" key="1">
    <source>
        <dbReference type="Pfam" id="PF00534"/>
    </source>
</evidence>
<proteinExistence type="predicted"/>
<feature type="domain" description="Glycosyltransferase subfamily 4-like N-terminal" evidence="2">
    <location>
        <begin position="16"/>
        <end position="172"/>
    </location>
</feature>
<dbReference type="PANTHER" id="PTHR45947">
    <property type="entry name" value="SULFOQUINOVOSYL TRANSFERASE SQD2"/>
    <property type="match status" value="1"/>
</dbReference>
<evidence type="ECO:0000313" key="3">
    <source>
        <dbReference type="EMBL" id="TXD68807.1"/>
    </source>
</evidence>
<keyword evidence="4" id="KW-1185">Reference proteome</keyword>
<evidence type="ECO:0000259" key="2">
    <source>
        <dbReference type="Pfam" id="PF13439"/>
    </source>
</evidence>
<dbReference type="AlphaFoldDB" id="A0A5C6YNC6"/>
<evidence type="ECO:0000313" key="4">
    <source>
        <dbReference type="Proteomes" id="UP000321945"/>
    </source>
</evidence>
<dbReference type="PANTHER" id="PTHR45947:SF14">
    <property type="entry name" value="SLL1723 PROTEIN"/>
    <property type="match status" value="1"/>
</dbReference>
<name>A0A5C6YNC6_9FLAO</name>
<protein>
    <submittedName>
        <fullName evidence="3">Glycosyltransferase family 4 protein</fullName>
    </submittedName>
</protein>
<dbReference type="SUPFAM" id="SSF53756">
    <property type="entry name" value="UDP-Glycosyltransferase/glycogen phosphorylase"/>
    <property type="match status" value="1"/>
</dbReference>
<dbReference type="InterPro" id="IPR050194">
    <property type="entry name" value="Glycosyltransferase_grp1"/>
</dbReference>
<organism evidence="3 4">
    <name type="scientific">Aequorivita lipolytica</name>
    <dbReference type="NCBI Taxonomy" id="153267"/>
    <lineage>
        <taxon>Bacteria</taxon>
        <taxon>Pseudomonadati</taxon>
        <taxon>Bacteroidota</taxon>
        <taxon>Flavobacteriia</taxon>
        <taxon>Flavobacteriales</taxon>
        <taxon>Flavobacteriaceae</taxon>
        <taxon>Aequorivita</taxon>
    </lineage>
</organism>
<gene>
    <name evidence="3" type="ORF">ESV24_10125</name>
</gene>
<keyword evidence="3" id="KW-0808">Transferase</keyword>
<feature type="domain" description="Glycosyl transferase family 1" evidence="1">
    <location>
        <begin position="179"/>
        <end position="338"/>
    </location>
</feature>
<dbReference type="Pfam" id="PF13439">
    <property type="entry name" value="Glyco_transf_4"/>
    <property type="match status" value="1"/>
</dbReference>
<dbReference type="Proteomes" id="UP000321945">
    <property type="component" value="Unassembled WGS sequence"/>
</dbReference>
<dbReference type="EMBL" id="VORU01000008">
    <property type="protein sequence ID" value="TXD68807.1"/>
    <property type="molecule type" value="Genomic_DNA"/>
</dbReference>
<accession>A0A5C6YNC6</accession>
<dbReference type="InterPro" id="IPR001296">
    <property type="entry name" value="Glyco_trans_1"/>
</dbReference>
<reference evidence="3 4" key="1">
    <citation type="submission" date="2019-08" db="EMBL/GenBank/DDBJ databases">
        <title>Genome of Aequorivita lipolytica Y10-2 (type strain).</title>
        <authorList>
            <person name="Bowman J.P."/>
        </authorList>
    </citation>
    <scope>NUCLEOTIDE SEQUENCE [LARGE SCALE GENOMIC DNA]</scope>
    <source>
        <strain evidence="3 4">Y10-2</strain>
    </source>
</reference>
<dbReference type="CDD" id="cd03801">
    <property type="entry name" value="GT4_PimA-like"/>
    <property type="match status" value="1"/>
</dbReference>
<dbReference type="Gene3D" id="3.40.50.2000">
    <property type="entry name" value="Glycogen Phosphorylase B"/>
    <property type="match status" value="2"/>
</dbReference>
<dbReference type="InterPro" id="IPR028098">
    <property type="entry name" value="Glyco_trans_4-like_N"/>
</dbReference>
<sequence length="372" mass="41828">MMTKTLILTSEFPPQPGGIGNHAYNLAKGLQANGFEVQLVCDTRSEMGEEEREFDRDLTFEVVRIPRKHIIFFSYIKRITTAFSLVSKNEMVICTGKFSLWLGAFLSFFFRRKFIAIIHGSEVRLPNIILRKLTDYALKRFDSVIAVSNYTKTMVQHLKLKNIEVVPNGFDMKLTPDSRDNNEPVPVLITVGNMTQRKGQHNVINALPLLLKKYPDLKYHIVGIPTEKEKLEKLSLDLGIENAVVFYGKVSEEEKIELLQQTDVFVMLSETTKTGDVEGFGIAILEANALGIPAIGALDCGIEDAIKDGTSGKLIGSKDPEQLAEALEDILKNYDTYAQEAKTWSQDFTWEKVIKLYLDVLRGEVIGEGDES</sequence>
<dbReference type="GO" id="GO:0016757">
    <property type="term" value="F:glycosyltransferase activity"/>
    <property type="evidence" value="ECO:0007669"/>
    <property type="project" value="InterPro"/>
</dbReference>
<dbReference type="OrthoDB" id="9811239at2"/>
<comment type="caution">
    <text evidence="3">The sequence shown here is derived from an EMBL/GenBank/DDBJ whole genome shotgun (WGS) entry which is preliminary data.</text>
</comment>
<dbReference type="Pfam" id="PF00534">
    <property type="entry name" value="Glycos_transf_1"/>
    <property type="match status" value="1"/>
</dbReference>